<feature type="compositionally biased region" description="Polar residues" evidence="1">
    <location>
        <begin position="438"/>
        <end position="449"/>
    </location>
</feature>
<protein>
    <recommendedName>
        <fullName evidence="2">Nitrogen regulatory protein areA GATA-like domain-containing protein</fullName>
    </recommendedName>
</protein>
<sequence>MTDGLPRGLLTSSEALSGAIERIDYVAIEDIARLWRVYTTNKAVLADDVGRRLENFFWRIWGNIRISSNIRGSQVALLFVSISEGGEIRTTPTQSPQSRRHFLEEERRHIRHSPPPLSSALAPSPASSPASDAEGNQKSACFATEESTPSKAPIKLSSSQERRRDNRRPPPILKKPKVGSWNHLPKTARIVSPTTRKESELDTKEQSLVSSLQSGVSPSSVSVECKAPGPGPGAVRPASENEHFEPEGQHPLIKVPPGTASRVERSPQRDISQRPGRKKAAFAANIAATKRRPAVGRRKSSQSSSSNTSEAPSPHSAAQNKITLESPPPLPSLGTPLDDVDPSPVSPNSPSDTSAVKARTIIPTLSFDTRSAKISRSASPHQSKHSRDRPQGRLAMGISPGDTQYDEERAHQDWLVDRDFRSKFVERTRPSENRGLASLQTHRTKSSTALAAPASYQAHGTVGFGEQAPGDRPGKEKANLTFRNRFLPSNAPGAASEAVIDDDNDDEEEGRASQALPRSKSQLTLLLERDRHVAEQKKSKKQPQPPQPPRKTSP</sequence>
<feature type="compositionally biased region" description="Low complexity" evidence="1">
    <location>
        <begin position="332"/>
        <end position="352"/>
    </location>
</feature>
<dbReference type="Proteomes" id="UP000324767">
    <property type="component" value="Unassembled WGS sequence"/>
</dbReference>
<comment type="caution">
    <text evidence="3">The sequence shown here is derived from an EMBL/GenBank/DDBJ whole genome shotgun (WGS) entry which is preliminary data.</text>
</comment>
<dbReference type="OrthoDB" id="5424234at2759"/>
<feature type="compositionally biased region" description="Basic and acidic residues" evidence="1">
    <location>
        <begin position="527"/>
        <end position="537"/>
    </location>
</feature>
<dbReference type="InterPro" id="IPR013860">
    <property type="entry name" value="AreA_GATA"/>
</dbReference>
<evidence type="ECO:0000256" key="1">
    <source>
        <dbReference type="SAM" id="MobiDB-lite"/>
    </source>
</evidence>
<feature type="compositionally biased region" description="Low complexity" evidence="1">
    <location>
        <begin position="301"/>
        <end position="316"/>
    </location>
</feature>
<feature type="compositionally biased region" description="Acidic residues" evidence="1">
    <location>
        <begin position="499"/>
        <end position="509"/>
    </location>
</feature>
<feature type="region of interest" description="Disordered" evidence="1">
    <location>
        <begin position="87"/>
        <end position="413"/>
    </location>
</feature>
<dbReference type="Pfam" id="PF08550">
    <property type="entry name" value="GATA_AreA"/>
    <property type="match status" value="1"/>
</dbReference>
<feature type="domain" description="Nitrogen regulatory protein areA GATA-like" evidence="2">
    <location>
        <begin position="34"/>
        <end position="62"/>
    </location>
</feature>
<dbReference type="AlphaFoldDB" id="A0A5M8PYV3"/>
<reference evidence="3 4" key="1">
    <citation type="submission" date="2019-09" db="EMBL/GenBank/DDBJ databases">
        <title>The hologenome of the rock-dwelling lichen Lasallia pustulata.</title>
        <authorList>
            <person name="Greshake Tzovaras B."/>
            <person name="Segers F."/>
            <person name="Bicker A."/>
            <person name="Dal Grande F."/>
            <person name="Otte J."/>
            <person name="Hankeln T."/>
            <person name="Schmitt I."/>
            <person name="Ebersberger I."/>
        </authorList>
    </citation>
    <scope>NUCLEOTIDE SEQUENCE [LARGE SCALE GENOMIC DNA]</scope>
    <source>
        <strain evidence="3">A1-1</strain>
    </source>
</reference>
<feature type="compositionally biased region" description="Polar residues" evidence="1">
    <location>
        <begin position="134"/>
        <end position="150"/>
    </location>
</feature>
<feature type="compositionally biased region" description="Low complexity" evidence="1">
    <location>
        <begin position="206"/>
        <end position="223"/>
    </location>
</feature>
<feature type="compositionally biased region" description="Basic residues" evidence="1">
    <location>
        <begin position="289"/>
        <end position="300"/>
    </location>
</feature>
<evidence type="ECO:0000313" key="3">
    <source>
        <dbReference type="EMBL" id="KAA6414206.1"/>
    </source>
</evidence>
<accession>A0A5M8PYV3</accession>
<feature type="region of interest" description="Disordered" evidence="1">
    <location>
        <begin position="425"/>
        <end position="554"/>
    </location>
</feature>
<feature type="compositionally biased region" description="Pro residues" evidence="1">
    <location>
        <begin position="543"/>
        <end position="554"/>
    </location>
</feature>
<feature type="compositionally biased region" description="Basic and acidic residues" evidence="1">
    <location>
        <begin position="262"/>
        <end position="272"/>
    </location>
</feature>
<feature type="compositionally biased region" description="Low complexity" evidence="1">
    <location>
        <begin position="118"/>
        <end position="131"/>
    </location>
</feature>
<gene>
    <name evidence="3" type="ORF">FRX48_02569</name>
</gene>
<dbReference type="EMBL" id="VXIT01000003">
    <property type="protein sequence ID" value="KAA6414206.1"/>
    <property type="molecule type" value="Genomic_DNA"/>
</dbReference>
<feature type="compositionally biased region" description="Basic and acidic residues" evidence="1">
    <location>
        <begin position="195"/>
        <end position="205"/>
    </location>
</feature>
<organism evidence="3 4">
    <name type="scientific">Lasallia pustulata</name>
    <dbReference type="NCBI Taxonomy" id="136370"/>
    <lineage>
        <taxon>Eukaryota</taxon>
        <taxon>Fungi</taxon>
        <taxon>Dikarya</taxon>
        <taxon>Ascomycota</taxon>
        <taxon>Pezizomycotina</taxon>
        <taxon>Lecanoromycetes</taxon>
        <taxon>OSLEUM clade</taxon>
        <taxon>Umbilicariomycetidae</taxon>
        <taxon>Umbilicariales</taxon>
        <taxon>Umbilicariaceae</taxon>
        <taxon>Lasallia</taxon>
    </lineage>
</organism>
<evidence type="ECO:0000259" key="2">
    <source>
        <dbReference type="Pfam" id="PF08550"/>
    </source>
</evidence>
<proteinExistence type="predicted"/>
<feature type="compositionally biased region" description="Polar residues" evidence="1">
    <location>
        <begin position="366"/>
        <end position="381"/>
    </location>
</feature>
<feature type="compositionally biased region" description="Basic and acidic residues" evidence="1">
    <location>
        <begin position="239"/>
        <end position="248"/>
    </location>
</feature>
<name>A0A5M8PYV3_9LECA</name>
<evidence type="ECO:0000313" key="4">
    <source>
        <dbReference type="Proteomes" id="UP000324767"/>
    </source>
</evidence>